<dbReference type="Pfam" id="PF25583">
    <property type="entry name" value="WCX"/>
    <property type="match status" value="1"/>
</dbReference>
<dbReference type="Gene3D" id="1.10.10.10">
    <property type="entry name" value="Winged helix-like DNA-binding domain superfamily/Winged helix DNA-binding domain"/>
    <property type="match status" value="1"/>
</dbReference>
<dbReference type="KEGG" id="ccot:CCAX7_004660"/>
<proteinExistence type="predicted"/>
<dbReference type="InterPro" id="IPR057727">
    <property type="entry name" value="WCX_dom"/>
</dbReference>
<dbReference type="FunCoup" id="A0A402D2Y5">
    <property type="interactions" value="171"/>
</dbReference>
<name>A0A402D2Y5_9BACT</name>
<keyword evidence="2" id="KW-1185">Reference proteome</keyword>
<dbReference type="GO" id="GO:0003700">
    <property type="term" value="F:DNA-binding transcription factor activity"/>
    <property type="evidence" value="ECO:0007669"/>
    <property type="project" value="InterPro"/>
</dbReference>
<dbReference type="InterPro" id="IPR013196">
    <property type="entry name" value="HTH_11"/>
</dbReference>
<gene>
    <name evidence="1" type="ORF">CCAX7_004660</name>
</gene>
<dbReference type="SUPFAM" id="SSF46785">
    <property type="entry name" value="Winged helix' DNA-binding domain"/>
    <property type="match status" value="1"/>
</dbReference>
<dbReference type="InterPro" id="IPR051534">
    <property type="entry name" value="CBASS_pafABC_assoc_protein"/>
</dbReference>
<dbReference type="PANTHER" id="PTHR34580">
    <property type="match status" value="1"/>
</dbReference>
<reference evidence="1 2" key="1">
    <citation type="journal article" date="2019" name="Int. J. Syst. Evol. Microbiol.">
        <title>Capsulimonas corticalis gen. nov., sp. nov., an aerobic capsulated bacterium, of a novel bacterial order, Capsulimonadales ord. nov., of the class Armatimonadia of the phylum Armatimonadetes.</title>
        <authorList>
            <person name="Li J."/>
            <person name="Kudo C."/>
            <person name="Tonouchi A."/>
        </authorList>
    </citation>
    <scope>NUCLEOTIDE SEQUENCE [LARGE SCALE GENOMIC DNA]</scope>
    <source>
        <strain evidence="1 2">AX-7</strain>
    </source>
</reference>
<evidence type="ECO:0000313" key="1">
    <source>
        <dbReference type="EMBL" id="BDI28415.1"/>
    </source>
</evidence>
<sequence length="326" mass="36514">MYYPTTRVLTVLEMLQSHQSITGAEIAERLEVDIRTARRYIAMLEELGIPVMADRGRHGGYRLMPGFKLPPLMLNTDEALSIMLGLLAARKLGLAAHAPGVEGALAKVGRVLPDTVRDRVRAVEESLIWDLGERSNGGLGTSVVLALSLAAREHRQVALCYRRPDGETTERVFDPYGLVCRYGRWYATGHCHLRQDLRLFRLDRVLDAKELASGFERPKNFDVLAAVLTALGSVPKHFALEVVIHTSLEHARWVISAGVAVLEECEEGVLLRGYTENLDWIAQLLPSLGCRLDIRHPPELRDALRRHADQIHEWLETPKEPGSSRE</sequence>
<dbReference type="InterPro" id="IPR028349">
    <property type="entry name" value="PafC-like"/>
</dbReference>
<dbReference type="InterPro" id="IPR036388">
    <property type="entry name" value="WH-like_DNA-bd_sf"/>
</dbReference>
<protein>
    <submittedName>
        <fullName evidence="1">Transcriptional regulator</fullName>
    </submittedName>
</protein>
<dbReference type="InterPro" id="IPR001034">
    <property type="entry name" value="DeoR_HTH"/>
</dbReference>
<dbReference type="Pfam" id="PF08279">
    <property type="entry name" value="HTH_11"/>
    <property type="match status" value="1"/>
</dbReference>
<dbReference type="PROSITE" id="PS51000">
    <property type="entry name" value="HTH_DEOR_2"/>
    <property type="match status" value="1"/>
</dbReference>
<dbReference type="PANTHER" id="PTHR34580:SF3">
    <property type="entry name" value="PROTEIN PAFB"/>
    <property type="match status" value="1"/>
</dbReference>
<dbReference type="InterPro" id="IPR026881">
    <property type="entry name" value="WYL_dom"/>
</dbReference>
<dbReference type="PROSITE" id="PS52050">
    <property type="entry name" value="WYL"/>
    <property type="match status" value="1"/>
</dbReference>
<organism evidence="1 2">
    <name type="scientific">Capsulimonas corticalis</name>
    <dbReference type="NCBI Taxonomy" id="2219043"/>
    <lineage>
        <taxon>Bacteria</taxon>
        <taxon>Bacillati</taxon>
        <taxon>Armatimonadota</taxon>
        <taxon>Armatimonadia</taxon>
        <taxon>Capsulimonadales</taxon>
        <taxon>Capsulimonadaceae</taxon>
        <taxon>Capsulimonas</taxon>
    </lineage>
</organism>
<dbReference type="OrthoDB" id="9767131at2"/>
<dbReference type="Pfam" id="PF13280">
    <property type="entry name" value="WYL"/>
    <property type="match status" value="1"/>
</dbReference>
<dbReference type="InterPro" id="IPR036390">
    <property type="entry name" value="WH_DNA-bd_sf"/>
</dbReference>
<dbReference type="AlphaFoldDB" id="A0A402D2Y5"/>
<dbReference type="EMBL" id="AP025739">
    <property type="protein sequence ID" value="BDI28415.1"/>
    <property type="molecule type" value="Genomic_DNA"/>
</dbReference>
<dbReference type="Proteomes" id="UP000287394">
    <property type="component" value="Chromosome"/>
</dbReference>
<evidence type="ECO:0000313" key="2">
    <source>
        <dbReference type="Proteomes" id="UP000287394"/>
    </source>
</evidence>
<dbReference type="RefSeq" id="WP_119323841.1">
    <property type="nucleotide sequence ID" value="NZ_AP025739.1"/>
</dbReference>
<accession>A0A402D2Y5</accession>
<dbReference type="PIRSF" id="PIRSF016838">
    <property type="entry name" value="PafC"/>
    <property type="match status" value="1"/>
</dbReference>